<dbReference type="GO" id="GO:0008961">
    <property type="term" value="F:phosphatidylglycerol-prolipoprotein diacylglyceryl transferase activity"/>
    <property type="evidence" value="ECO:0007669"/>
    <property type="project" value="UniProtKB-EC"/>
</dbReference>
<keyword evidence="4 7" id="KW-0812">Transmembrane</keyword>
<name>A0ABW5MFW0_9BACT</name>
<dbReference type="Proteomes" id="UP001597469">
    <property type="component" value="Unassembled WGS sequence"/>
</dbReference>
<dbReference type="InterPro" id="IPR001640">
    <property type="entry name" value="Lgt"/>
</dbReference>
<evidence type="ECO:0000256" key="5">
    <source>
        <dbReference type="ARBA" id="ARBA00022989"/>
    </source>
</evidence>
<feature type="transmembrane region" description="Helical" evidence="7">
    <location>
        <begin position="96"/>
        <end position="113"/>
    </location>
</feature>
<evidence type="ECO:0000256" key="2">
    <source>
        <dbReference type="ARBA" id="ARBA00022475"/>
    </source>
</evidence>
<comment type="caution">
    <text evidence="8">The sequence shown here is derived from an EMBL/GenBank/DDBJ whole genome shotgun (WGS) entry which is preliminary data.</text>
</comment>
<reference evidence="9" key="1">
    <citation type="journal article" date="2019" name="Int. J. Syst. Evol. Microbiol.">
        <title>The Global Catalogue of Microorganisms (GCM) 10K type strain sequencing project: providing services to taxonomists for standard genome sequencing and annotation.</title>
        <authorList>
            <consortium name="The Broad Institute Genomics Platform"/>
            <consortium name="The Broad Institute Genome Sequencing Center for Infectious Disease"/>
            <person name="Wu L."/>
            <person name="Ma J."/>
        </authorList>
    </citation>
    <scope>NUCLEOTIDE SEQUENCE [LARGE SCALE GENOMIC DNA]</scope>
    <source>
        <strain evidence="9">KCTC 42805</strain>
    </source>
</reference>
<feature type="transmembrane region" description="Helical" evidence="7">
    <location>
        <begin position="180"/>
        <end position="199"/>
    </location>
</feature>
<evidence type="ECO:0000256" key="4">
    <source>
        <dbReference type="ARBA" id="ARBA00022692"/>
    </source>
</evidence>
<keyword evidence="9" id="KW-1185">Reference proteome</keyword>
<dbReference type="PANTHER" id="PTHR30589:SF0">
    <property type="entry name" value="PHOSPHATIDYLGLYCEROL--PROLIPOPROTEIN DIACYLGLYCERYL TRANSFERASE"/>
    <property type="match status" value="1"/>
</dbReference>
<dbReference type="EMBL" id="JBHULN010000028">
    <property type="protein sequence ID" value="MFD2574447.1"/>
    <property type="molecule type" value="Genomic_DNA"/>
</dbReference>
<comment type="function">
    <text evidence="7">Catalyzes the transfer of the diacylglyceryl group from phosphatidylglycerol to the sulfhydryl group of the N-terminal cysteine of a prolipoprotein, the first step in the formation of mature lipoproteins.</text>
</comment>
<feature type="transmembrane region" description="Helical" evidence="7">
    <location>
        <begin position="241"/>
        <end position="261"/>
    </location>
</feature>
<keyword evidence="5 7" id="KW-1133">Transmembrane helix</keyword>
<comment type="similarity">
    <text evidence="1 7">Belongs to the Lgt family.</text>
</comment>
<sequence>MLQYVIWDVDPEIFHIGSFSVRWYGLLFALGFLIGMQIMTYIFKKEDKPVADTDTLLIYMVVATILGARFGHFLFYEPEVLFKNPLEVILPPYRGLASHGATIGILTGLWLYSRRKSSLETGQTFLWVTDRIVITVALGGASIRFGNLMNSEIVGRPTDVPWAFIFINNPEYAKIPRHPAQLYESLSCLVLFFFLLWFWNRYKERTPRGSMLGIFLIWVFGLRFFYEYLKENQVPFEDSLPLNVGQILSIPAVLLGVYFLIRGYRNQGNIPVSQDRAPTKTGTV</sequence>
<evidence type="ECO:0000313" key="9">
    <source>
        <dbReference type="Proteomes" id="UP001597469"/>
    </source>
</evidence>
<dbReference type="Pfam" id="PF01790">
    <property type="entry name" value="LGT"/>
    <property type="match status" value="1"/>
</dbReference>
<comment type="subcellular location">
    <subcellularLocation>
        <location evidence="7">Cell membrane</location>
        <topology evidence="7">Multi-pass membrane protein</topology>
    </subcellularLocation>
</comment>
<dbReference type="PANTHER" id="PTHR30589">
    <property type="entry name" value="PROLIPOPROTEIN DIACYLGLYCERYL TRANSFERASE"/>
    <property type="match status" value="1"/>
</dbReference>
<keyword evidence="2 7" id="KW-1003">Cell membrane</keyword>
<evidence type="ECO:0000256" key="1">
    <source>
        <dbReference type="ARBA" id="ARBA00007150"/>
    </source>
</evidence>
<evidence type="ECO:0000256" key="3">
    <source>
        <dbReference type="ARBA" id="ARBA00022679"/>
    </source>
</evidence>
<feature type="transmembrane region" description="Helical" evidence="7">
    <location>
        <begin position="23"/>
        <end position="43"/>
    </location>
</feature>
<feature type="transmembrane region" description="Helical" evidence="7">
    <location>
        <begin position="125"/>
        <end position="145"/>
    </location>
</feature>
<feature type="binding site" evidence="7">
    <location>
        <position position="144"/>
    </location>
    <ligand>
        <name>a 1,2-diacyl-sn-glycero-3-phospho-(1'-sn-glycerol)</name>
        <dbReference type="ChEBI" id="CHEBI:64716"/>
    </ligand>
</feature>
<dbReference type="RefSeq" id="WP_381528160.1">
    <property type="nucleotide sequence ID" value="NZ_JBHULN010000028.1"/>
</dbReference>
<comment type="catalytic activity">
    <reaction evidence="7">
        <text>L-cysteinyl-[prolipoprotein] + a 1,2-diacyl-sn-glycero-3-phospho-(1'-sn-glycerol) = an S-1,2-diacyl-sn-glyceryl-L-cysteinyl-[prolipoprotein] + sn-glycerol 1-phosphate + H(+)</text>
        <dbReference type="Rhea" id="RHEA:56712"/>
        <dbReference type="Rhea" id="RHEA-COMP:14679"/>
        <dbReference type="Rhea" id="RHEA-COMP:14680"/>
        <dbReference type="ChEBI" id="CHEBI:15378"/>
        <dbReference type="ChEBI" id="CHEBI:29950"/>
        <dbReference type="ChEBI" id="CHEBI:57685"/>
        <dbReference type="ChEBI" id="CHEBI:64716"/>
        <dbReference type="ChEBI" id="CHEBI:140658"/>
        <dbReference type="EC" id="2.5.1.145"/>
    </reaction>
</comment>
<feature type="transmembrane region" description="Helical" evidence="7">
    <location>
        <begin position="55"/>
        <end position="76"/>
    </location>
</feature>
<protein>
    <recommendedName>
        <fullName evidence="7">Phosphatidylglycerol--prolipoprotein diacylglyceryl transferase</fullName>
        <ecNumber evidence="7">2.5.1.145</ecNumber>
    </recommendedName>
</protein>
<organism evidence="8 9">
    <name type="scientific">Spirosoma soli</name>
    <dbReference type="NCBI Taxonomy" id="1770529"/>
    <lineage>
        <taxon>Bacteria</taxon>
        <taxon>Pseudomonadati</taxon>
        <taxon>Bacteroidota</taxon>
        <taxon>Cytophagia</taxon>
        <taxon>Cytophagales</taxon>
        <taxon>Cytophagaceae</taxon>
        <taxon>Spirosoma</taxon>
    </lineage>
</organism>
<comment type="pathway">
    <text evidence="7">Protein modification; lipoprotein biosynthesis (diacylglyceryl transfer).</text>
</comment>
<feature type="transmembrane region" description="Helical" evidence="7">
    <location>
        <begin position="211"/>
        <end position="229"/>
    </location>
</feature>
<evidence type="ECO:0000256" key="6">
    <source>
        <dbReference type="ARBA" id="ARBA00023136"/>
    </source>
</evidence>
<keyword evidence="3 7" id="KW-0808">Transferase</keyword>
<keyword evidence="6 7" id="KW-0472">Membrane</keyword>
<proteinExistence type="inferred from homology"/>
<gene>
    <name evidence="7 8" type="primary">lgt</name>
    <name evidence="8" type="ORF">ACFSUS_27680</name>
</gene>
<evidence type="ECO:0000313" key="8">
    <source>
        <dbReference type="EMBL" id="MFD2574447.1"/>
    </source>
</evidence>
<dbReference type="HAMAP" id="MF_01147">
    <property type="entry name" value="Lgt"/>
    <property type="match status" value="1"/>
</dbReference>
<dbReference type="EC" id="2.5.1.145" evidence="7"/>
<accession>A0ABW5MFW0</accession>
<evidence type="ECO:0000256" key="7">
    <source>
        <dbReference type="HAMAP-Rule" id="MF_01147"/>
    </source>
</evidence>
<dbReference type="NCBIfam" id="TIGR00544">
    <property type="entry name" value="lgt"/>
    <property type="match status" value="1"/>
</dbReference>